<accession>A0A5B7F6T7</accession>
<dbReference type="AlphaFoldDB" id="A0A5B7F6T7"/>
<organism evidence="1 2">
    <name type="scientific">Portunus trituberculatus</name>
    <name type="common">Swimming crab</name>
    <name type="synonym">Neptunus trituberculatus</name>
    <dbReference type="NCBI Taxonomy" id="210409"/>
    <lineage>
        <taxon>Eukaryota</taxon>
        <taxon>Metazoa</taxon>
        <taxon>Ecdysozoa</taxon>
        <taxon>Arthropoda</taxon>
        <taxon>Crustacea</taxon>
        <taxon>Multicrustacea</taxon>
        <taxon>Malacostraca</taxon>
        <taxon>Eumalacostraca</taxon>
        <taxon>Eucarida</taxon>
        <taxon>Decapoda</taxon>
        <taxon>Pleocyemata</taxon>
        <taxon>Brachyura</taxon>
        <taxon>Eubrachyura</taxon>
        <taxon>Portunoidea</taxon>
        <taxon>Portunidae</taxon>
        <taxon>Portuninae</taxon>
        <taxon>Portunus</taxon>
    </lineage>
</organism>
<keyword evidence="2" id="KW-1185">Reference proteome</keyword>
<sequence length="67" mass="7911">MFSPMYVHELLFHNELCRSIWCHSLYLGRKEHFQQGAHLSSFRSDDQQTCAFSKPLTSDSRWSHVPV</sequence>
<evidence type="ECO:0000313" key="2">
    <source>
        <dbReference type="Proteomes" id="UP000324222"/>
    </source>
</evidence>
<proteinExistence type="predicted"/>
<dbReference type="Proteomes" id="UP000324222">
    <property type="component" value="Unassembled WGS sequence"/>
</dbReference>
<comment type="caution">
    <text evidence="1">The sequence shown here is derived from an EMBL/GenBank/DDBJ whole genome shotgun (WGS) entry which is preliminary data.</text>
</comment>
<evidence type="ECO:0000313" key="1">
    <source>
        <dbReference type="EMBL" id="MPC40909.1"/>
    </source>
</evidence>
<reference evidence="1 2" key="1">
    <citation type="submission" date="2019-05" db="EMBL/GenBank/DDBJ databases">
        <title>Another draft genome of Portunus trituberculatus and its Hox gene families provides insights of decapod evolution.</title>
        <authorList>
            <person name="Jeong J.-H."/>
            <person name="Song I."/>
            <person name="Kim S."/>
            <person name="Choi T."/>
            <person name="Kim D."/>
            <person name="Ryu S."/>
            <person name="Kim W."/>
        </authorList>
    </citation>
    <scope>NUCLEOTIDE SEQUENCE [LARGE SCALE GENOMIC DNA]</scope>
    <source>
        <tissue evidence="1">Muscle</tissue>
    </source>
</reference>
<dbReference type="EMBL" id="VSRR010004855">
    <property type="protein sequence ID" value="MPC40909.1"/>
    <property type="molecule type" value="Genomic_DNA"/>
</dbReference>
<gene>
    <name evidence="1" type="ORF">E2C01_034483</name>
</gene>
<protein>
    <submittedName>
        <fullName evidence="1">Uncharacterized protein</fullName>
    </submittedName>
</protein>
<name>A0A5B7F6T7_PORTR</name>